<gene>
    <name evidence="1" type="ORF">WFZ86_17320</name>
</gene>
<reference evidence="1 2" key="1">
    <citation type="submission" date="2024-03" db="EMBL/GenBank/DDBJ databases">
        <title>Two novel species of the genus Flavobacterium exhibiting potentially degradation of complex polysaccharides.</title>
        <authorList>
            <person name="Lian X."/>
        </authorList>
    </citation>
    <scope>NUCLEOTIDE SEQUENCE [LARGE SCALE GENOMIC DNA]</scope>
    <source>
        <strain evidence="1 2">N6</strain>
    </source>
</reference>
<dbReference type="InterPro" id="IPR023614">
    <property type="entry name" value="Porin_dom_sf"/>
</dbReference>
<sequence>MLIEFKKWMLVPLAFFTSLCYSQSTETSENKIENQLPLLNPPKETKASDKKLDFLTKKASYAVLFVGDYAKTFSSNVDMNGNHTTDDKASDNGFYLRYVRLQAKFEINKITAQVLINLADFKSNPQTRVLELANLKYKANNYLSIQAGQFRPYFGLEDLYPADILKSYNWSNQYTLFGNNGWQSFQIGAAVFGSLSDLKIPLKYYYSFVNGNGKNQVADSDNAKHHMFRLEYKLGKYLNLGGNVGFSRWDGQSAKAYGADLQFEKKMSPTWCLAFDTEYKRGSNLNAYTASKLVPKELNDYEMQGIYVIPLVRKIIDADKKIGVEFSFRYEYLENLVKAGNPLRIYTPMASYILGEDYIGKLSLVGLFVDYNKNIPNSAQYDYNQILLQYQIRF</sequence>
<dbReference type="Gene3D" id="2.40.160.10">
    <property type="entry name" value="Porin"/>
    <property type="match status" value="1"/>
</dbReference>
<dbReference type="RefSeq" id="WP_342693097.1">
    <property type="nucleotide sequence ID" value="NZ_JBCGDP010000022.1"/>
</dbReference>
<name>A0ABU9NU98_9FLAO</name>
<protein>
    <submittedName>
        <fullName evidence="1">Porin</fullName>
    </submittedName>
</protein>
<keyword evidence="2" id="KW-1185">Reference proteome</keyword>
<evidence type="ECO:0000313" key="1">
    <source>
        <dbReference type="EMBL" id="MEM0578268.1"/>
    </source>
</evidence>
<dbReference type="Proteomes" id="UP001468798">
    <property type="component" value="Unassembled WGS sequence"/>
</dbReference>
<organism evidence="1 2">
    <name type="scientific">Flavobacterium polysaccharolyticum</name>
    <dbReference type="NCBI Taxonomy" id="3133148"/>
    <lineage>
        <taxon>Bacteria</taxon>
        <taxon>Pseudomonadati</taxon>
        <taxon>Bacteroidota</taxon>
        <taxon>Flavobacteriia</taxon>
        <taxon>Flavobacteriales</taxon>
        <taxon>Flavobacteriaceae</taxon>
        <taxon>Flavobacterium</taxon>
    </lineage>
</organism>
<comment type="caution">
    <text evidence="1">The sequence shown here is derived from an EMBL/GenBank/DDBJ whole genome shotgun (WGS) entry which is preliminary data.</text>
</comment>
<dbReference type="SUPFAM" id="SSF56935">
    <property type="entry name" value="Porins"/>
    <property type="match status" value="1"/>
</dbReference>
<dbReference type="Pfam" id="PF07396">
    <property type="entry name" value="Porin_O_P"/>
    <property type="match status" value="1"/>
</dbReference>
<proteinExistence type="predicted"/>
<accession>A0ABU9NU98</accession>
<dbReference type="EMBL" id="JBCGDP010000022">
    <property type="protein sequence ID" value="MEM0578268.1"/>
    <property type="molecule type" value="Genomic_DNA"/>
</dbReference>
<evidence type="ECO:0000313" key="2">
    <source>
        <dbReference type="Proteomes" id="UP001468798"/>
    </source>
</evidence>
<dbReference type="InterPro" id="IPR010870">
    <property type="entry name" value="Porin_O/P"/>
</dbReference>